<keyword evidence="1" id="KW-0812">Transmembrane</keyword>
<keyword evidence="1" id="KW-0472">Membrane</keyword>
<accession>A0A1G9MPA2</accession>
<sequence length="99" mass="11934">MMPFQESHRTRFVEDWAKTRQAKVRYIMLRGVLLWGICISSVTYFFSINFRPEAFALKQYLLYLFFWSLGGIWVALLQFRAKERLYQRLLQDKSAGRKT</sequence>
<keyword evidence="1" id="KW-1133">Transmembrane helix</keyword>
<dbReference type="AlphaFoldDB" id="A0A1G9MPA2"/>
<reference evidence="2 3" key="1">
    <citation type="submission" date="2016-10" db="EMBL/GenBank/DDBJ databases">
        <authorList>
            <person name="de Groot N.N."/>
        </authorList>
    </citation>
    <scope>NUCLEOTIDE SEQUENCE [LARGE SCALE GENOMIC DNA]</scope>
    <source>
        <strain evidence="2 3">DSM 25186</strain>
    </source>
</reference>
<name>A0A1G9MPA2_9BACT</name>
<gene>
    <name evidence="2" type="ORF">SAMN05421823_10845</name>
</gene>
<dbReference type="RefSeq" id="WP_089684846.1">
    <property type="nucleotide sequence ID" value="NZ_FNFO01000008.1"/>
</dbReference>
<keyword evidence="3" id="KW-1185">Reference proteome</keyword>
<protein>
    <recommendedName>
        <fullName evidence="4">2TM domain-containing protein</fullName>
    </recommendedName>
</protein>
<evidence type="ECO:0000313" key="3">
    <source>
        <dbReference type="Proteomes" id="UP000198510"/>
    </source>
</evidence>
<organism evidence="2 3">
    <name type="scientific">Catalinimonas alkaloidigena</name>
    <dbReference type="NCBI Taxonomy" id="1075417"/>
    <lineage>
        <taxon>Bacteria</taxon>
        <taxon>Pseudomonadati</taxon>
        <taxon>Bacteroidota</taxon>
        <taxon>Cytophagia</taxon>
        <taxon>Cytophagales</taxon>
        <taxon>Catalimonadaceae</taxon>
        <taxon>Catalinimonas</taxon>
    </lineage>
</organism>
<evidence type="ECO:0000256" key="1">
    <source>
        <dbReference type="SAM" id="Phobius"/>
    </source>
</evidence>
<dbReference type="STRING" id="1075417.SAMN05421823_10845"/>
<feature type="transmembrane region" description="Helical" evidence="1">
    <location>
        <begin position="60"/>
        <end position="79"/>
    </location>
</feature>
<evidence type="ECO:0008006" key="4">
    <source>
        <dbReference type="Google" id="ProtNLM"/>
    </source>
</evidence>
<dbReference type="Proteomes" id="UP000198510">
    <property type="component" value="Unassembled WGS sequence"/>
</dbReference>
<dbReference type="EMBL" id="FNFO01000008">
    <property type="protein sequence ID" value="SDL76049.1"/>
    <property type="molecule type" value="Genomic_DNA"/>
</dbReference>
<evidence type="ECO:0000313" key="2">
    <source>
        <dbReference type="EMBL" id="SDL76049.1"/>
    </source>
</evidence>
<proteinExistence type="predicted"/>
<feature type="transmembrane region" description="Helical" evidence="1">
    <location>
        <begin position="27"/>
        <end position="48"/>
    </location>
</feature>